<proteinExistence type="predicted"/>
<accession>A0A4U1IMR9</accession>
<dbReference type="EMBL" id="SSMQ01000098">
    <property type="protein sequence ID" value="TKC95268.1"/>
    <property type="molecule type" value="Genomic_DNA"/>
</dbReference>
<evidence type="ECO:0000313" key="2">
    <source>
        <dbReference type="Proteomes" id="UP000309215"/>
    </source>
</evidence>
<evidence type="ECO:0000313" key="1">
    <source>
        <dbReference type="EMBL" id="TKC95268.1"/>
    </source>
</evidence>
<dbReference type="RefSeq" id="WP_136935759.1">
    <property type="nucleotide sequence ID" value="NZ_SSMQ01000098.1"/>
</dbReference>
<reference evidence="1 2" key="1">
    <citation type="submission" date="2019-04" db="EMBL/GenBank/DDBJ databases">
        <authorList>
            <person name="Li Y."/>
            <person name="Wang J."/>
        </authorList>
    </citation>
    <scope>NUCLEOTIDE SEQUENCE [LARGE SCALE GENOMIC DNA]</scope>
    <source>
        <strain evidence="1 2">DSM 14668</strain>
    </source>
</reference>
<keyword evidence="2" id="KW-1185">Reference proteome</keyword>
<comment type="caution">
    <text evidence="1">The sequence shown here is derived from an EMBL/GenBank/DDBJ whole genome shotgun (WGS) entry which is preliminary data.</text>
</comment>
<organism evidence="1 2">
    <name type="scientific">Polyangium fumosum</name>
    <dbReference type="NCBI Taxonomy" id="889272"/>
    <lineage>
        <taxon>Bacteria</taxon>
        <taxon>Pseudomonadati</taxon>
        <taxon>Myxococcota</taxon>
        <taxon>Polyangia</taxon>
        <taxon>Polyangiales</taxon>
        <taxon>Polyangiaceae</taxon>
        <taxon>Polyangium</taxon>
    </lineage>
</organism>
<gene>
    <name evidence="1" type="ORF">E8A74_47190</name>
</gene>
<sequence>MVARHFEFVPMGKRAPEGAVACDGLVAGAALDLSHWAKNRTPKAFKADTSVEIALAFVHEASPADGPAIVVNNHFDVDGVLAVWSLLDPEAAAAHAGLLVAAAEAGDFEEWPADTRGIWLNMAIRRLVTLKPEASAYPIALAALGELVRDIETREDLWGTSFSALLEAERRANAGDVVSYAVGPIRVFHHGPGVPEAPGAVLAKLGATGEGVRRLLLAFEEPDGSFRYRYEMPRWAWADTVVRPVISAPSRHELAAGLGPEWAMKGVDFGMTGLLRTTAPLREEPRVLAERLLARERFEA</sequence>
<protein>
    <submittedName>
        <fullName evidence="1">Uncharacterized protein</fullName>
    </submittedName>
</protein>
<dbReference type="Pfam" id="PF20392">
    <property type="entry name" value="DUF6687"/>
    <property type="match status" value="1"/>
</dbReference>
<dbReference type="InterPro" id="IPR046509">
    <property type="entry name" value="DUF6687"/>
</dbReference>
<dbReference type="OrthoDB" id="2379877at2"/>
<name>A0A4U1IMR9_9BACT</name>
<dbReference type="AlphaFoldDB" id="A0A4U1IMR9"/>
<dbReference type="Proteomes" id="UP000309215">
    <property type="component" value="Unassembled WGS sequence"/>
</dbReference>